<dbReference type="EMBL" id="JAXHOZ010000067">
    <property type="protein sequence ID" value="MDY4379457.1"/>
    <property type="molecule type" value="Genomic_DNA"/>
</dbReference>
<gene>
    <name evidence="1" type="ORF">SOV92_16780</name>
</gene>
<evidence type="ECO:0000313" key="1">
    <source>
        <dbReference type="EMBL" id="MDY4379457.1"/>
    </source>
</evidence>
<comment type="caution">
    <text evidence="1">The sequence shown here is derived from an EMBL/GenBank/DDBJ whole genome shotgun (WGS) entry which is preliminary data.</text>
</comment>
<dbReference type="InterPro" id="IPR016181">
    <property type="entry name" value="Acyl_CoA_acyltransferase"/>
</dbReference>
<evidence type="ECO:0000313" key="2">
    <source>
        <dbReference type="Proteomes" id="UP001269968"/>
    </source>
</evidence>
<dbReference type="AlphaFoldDB" id="A0AAW9HC64"/>
<dbReference type="Proteomes" id="UP001269968">
    <property type="component" value="Unassembled WGS sequence"/>
</dbReference>
<dbReference type="Gene3D" id="3.40.630.30">
    <property type="match status" value="1"/>
</dbReference>
<proteinExistence type="predicted"/>
<organism evidence="1 2">
    <name type="scientific">Pectobacterium brasiliense</name>
    <dbReference type="NCBI Taxonomy" id="180957"/>
    <lineage>
        <taxon>Bacteria</taxon>
        <taxon>Pseudomonadati</taxon>
        <taxon>Pseudomonadota</taxon>
        <taxon>Gammaproteobacteria</taxon>
        <taxon>Enterobacterales</taxon>
        <taxon>Pectobacteriaceae</taxon>
        <taxon>Pectobacterium</taxon>
    </lineage>
</organism>
<sequence length="204" mass="23242">MYQLKLEIANSSHELSLRNFISRMSVQEKENLLGDAEIFFFQAIKNSNLFVAIDGKDVIALSAVDPLGDDLIETRTCFVLPEYRGLGLQRIMHEVRAINIRQRWGYECVAVSAVKRSTLATRENLLALGFKLWNEPDKRVFSPCKRCQAFDLSKNTNCCCDFFYADKNVLAALSDHLIAYPLRNVINSKGIGAWIDCRNFSNYC</sequence>
<dbReference type="RefSeq" id="WP_320714815.1">
    <property type="nucleotide sequence ID" value="NZ_JAXHOZ010000067.1"/>
</dbReference>
<name>A0AAW9HC64_9GAMM</name>
<protein>
    <submittedName>
        <fullName evidence="1">GNAT family N-acetyltransferase</fullName>
    </submittedName>
</protein>
<dbReference type="SUPFAM" id="SSF55729">
    <property type="entry name" value="Acyl-CoA N-acyltransferases (Nat)"/>
    <property type="match status" value="1"/>
</dbReference>
<accession>A0AAW9HC64</accession>
<reference evidence="1" key="1">
    <citation type="submission" date="2023-11" db="EMBL/GenBank/DDBJ databases">
        <title>Comparative genomics revealed phylogeny of phytopathogenic Pectobacterium aroidearum based on whole-genome sequencing and function of putative horizontal acquire islands in P. aroidearum PccS1.</title>
        <authorList>
            <person name="Fan J."/>
            <person name="Yang L."/>
        </authorList>
    </citation>
    <scope>NUCLEOTIDE SEQUENCE</scope>
    <source>
        <strain evidence="1">NJAU140</strain>
    </source>
</reference>